<comment type="caution">
    <text evidence="1">The sequence shown here is derived from an EMBL/GenBank/DDBJ whole genome shotgun (WGS) entry which is preliminary data.</text>
</comment>
<dbReference type="EMBL" id="QNRK01000064">
    <property type="protein sequence ID" value="RBP00923.1"/>
    <property type="molecule type" value="Genomic_DNA"/>
</dbReference>
<dbReference type="Proteomes" id="UP000253529">
    <property type="component" value="Unassembled WGS sequence"/>
</dbReference>
<gene>
    <name evidence="1" type="ORF">DFR50_1644</name>
</gene>
<dbReference type="AlphaFoldDB" id="A0A366EF16"/>
<name>A0A366EF16_9HYPH</name>
<evidence type="ECO:0000313" key="1">
    <source>
        <dbReference type="EMBL" id="RBP00923.1"/>
    </source>
</evidence>
<evidence type="ECO:0000313" key="2">
    <source>
        <dbReference type="Proteomes" id="UP000253529"/>
    </source>
</evidence>
<protein>
    <recommendedName>
        <fullName evidence="3">Tyrosine specific protein phosphatases domain-containing protein</fullName>
    </recommendedName>
</protein>
<dbReference type="Gene3D" id="3.90.190.10">
    <property type="entry name" value="Protein tyrosine phosphatase superfamily"/>
    <property type="match status" value="1"/>
</dbReference>
<reference evidence="1 2" key="1">
    <citation type="submission" date="2018-06" db="EMBL/GenBank/DDBJ databases">
        <title>Genomic Encyclopedia of Type Strains, Phase IV (KMG-IV): sequencing the most valuable type-strain genomes for metagenomic binning, comparative biology and taxonomic classification.</title>
        <authorList>
            <person name="Goeker M."/>
        </authorList>
    </citation>
    <scope>NUCLEOTIDE SEQUENCE [LARGE SCALE GENOMIC DNA]</scope>
    <source>
        <strain evidence="1 2">DSM 24875</strain>
    </source>
</reference>
<keyword evidence="2" id="KW-1185">Reference proteome</keyword>
<dbReference type="SUPFAM" id="SSF52799">
    <property type="entry name" value="(Phosphotyrosine protein) phosphatases II"/>
    <property type="match status" value="1"/>
</dbReference>
<sequence>MRRRRDACHIATEIAPLRDQGHIYGCRRLWESRRGTGGKIVIIVSSLRQVEAVMARYAPVRSLSLLAPWQTIIFETDRMPRDRVVLAFNDVAASGPGLVAPDEATVAAIVEFGRRCRSNDVSLVHCWMGVSRSPAAAYIIACERAPGEERAIAEDLRRRSPTAAPNRLLVALADDYLARGGRMVDAVDGIGRGCAFDGDPPPLFLPLDGSLGGGAVPVVAKSRGSPRPA</sequence>
<proteinExistence type="predicted"/>
<evidence type="ECO:0008006" key="3">
    <source>
        <dbReference type="Google" id="ProtNLM"/>
    </source>
</evidence>
<dbReference type="InterPro" id="IPR029021">
    <property type="entry name" value="Prot-tyrosine_phosphatase-like"/>
</dbReference>
<organism evidence="1 2">
    <name type="scientific">Roseiarcus fermentans</name>
    <dbReference type="NCBI Taxonomy" id="1473586"/>
    <lineage>
        <taxon>Bacteria</taxon>
        <taxon>Pseudomonadati</taxon>
        <taxon>Pseudomonadota</taxon>
        <taxon>Alphaproteobacteria</taxon>
        <taxon>Hyphomicrobiales</taxon>
        <taxon>Roseiarcaceae</taxon>
        <taxon>Roseiarcus</taxon>
    </lineage>
</organism>
<accession>A0A366EF16</accession>